<dbReference type="AlphaFoldDB" id="A0A7C3R3H4"/>
<dbReference type="InterPro" id="IPR000700">
    <property type="entry name" value="PAS-assoc_C"/>
</dbReference>
<proteinExistence type="inferred from homology"/>
<comment type="similarity">
    <text evidence="2">Belongs to the methyl-accepting chemotaxis (MCP) protein family.</text>
</comment>
<feature type="compositionally biased region" description="Polar residues" evidence="5">
    <location>
        <begin position="1"/>
        <end position="12"/>
    </location>
</feature>
<feature type="domain" description="Methyl-accepting transducer" evidence="6">
    <location>
        <begin position="162"/>
        <end position="313"/>
    </location>
</feature>
<keyword evidence="1 3" id="KW-0807">Transducer</keyword>
<dbReference type="InterPro" id="IPR001610">
    <property type="entry name" value="PAC"/>
</dbReference>
<dbReference type="InterPro" id="IPR004090">
    <property type="entry name" value="Chemotax_Me-accpt_rcpt"/>
</dbReference>
<evidence type="ECO:0000256" key="5">
    <source>
        <dbReference type="SAM" id="MobiDB-lite"/>
    </source>
</evidence>
<evidence type="ECO:0000313" key="8">
    <source>
        <dbReference type="EMBL" id="HFT93373.1"/>
    </source>
</evidence>
<dbReference type="Gene3D" id="3.30.450.20">
    <property type="entry name" value="PAS domain"/>
    <property type="match status" value="1"/>
</dbReference>
<dbReference type="InterPro" id="IPR000014">
    <property type="entry name" value="PAS"/>
</dbReference>
<dbReference type="EMBL" id="DTMM01000103">
    <property type="protein sequence ID" value="HFT93373.1"/>
    <property type="molecule type" value="Genomic_DNA"/>
</dbReference>
<accession>A0A7C3R3H4</accession>
<sequence>MLTPNQRPTTDMPSGESGRDQAKKLRDLETLWEAINRTTAIIEFSPDGIIRDANDIFQKATGYNREALLGQHHRILCRPEYANSPEYAGLWNRLRSGNPVKGTFERVTRDGKPIWLEAEYTPVCGPDGKVDRIIKNARDITSQVAYESTLLQSTSALEVKIREGEDSVRNVARQMGDVLDKNSQFRQSIESLSEQATEISTIVNTIKEIASQTNLLALNAAIEAARAGDHGRGFAVVADEVRKLAQRVQEATREIQHNTQSISRAMLTIGQESSENSNLMETTRDLVSRANASFSEISQVTTELRSLVKRSQK</sequence>
<dbReference type="InterPro" id="IPR013656">
    <property type="entry name" value="PAS_4"/>
</dbReference>
<dbReference type="GO" id="GO:0016020">
    <property type="term" value="C:membrane"/>
    <property type="evidence" value="ECO:0007669"/>
    <property type="project" value="InterPro"/>
</dbReference>
<evidence type="ECO:0000256" key="3">
    <source>
        <dbReference type="PROSITE-ProRule" id="PRU00284"/>
    </source>
</evidence>
<dbReference type="SUPFAM" id="SSF58104">
    <property type="entry name" value="Methyl-accepting chemotaxis protein (MCP) signaling domain"/>
    <property type="match status" value="1"/>
</dbReference>
<name>A0A7C3R3H4_9BACT</name>
<dbReference type="PANTHER" id="PTHR32089">
    <property type="entry name" value="METHYL-ACCEPTING CHEMOTAXIS PROTEIN MCPB"/>
    <property type="match status" value="1"/>
</dbReference>
<dbReference type="InterPro" id="IPR004089">
    <property type="entry name" value="MCPsignal_dom"/>
</dbReference>
<dbReference type="SUPFAM" id="SSF55785">
    <property type="entry name" value="PYP-like sensor domain (PAS domain)"/>
    <property type="match status" value="1"/>
</dbReference>
<protein>
    <submittedName>
        <fullName evidence="8">PAS domain S-box protein</fullName>
    </submittedName>
</protein>
<feature type="domain" description="PAC" evidence="7">
    <location>
        <begin position="98"/>
        <end position="152"/>
    </location>
</feature>
<feature type="coiled-coil region" evidence="4">
    <location>
        <begin position="234"/>
        <end position="261"/>
    </location>
</feature>
<evidence type="ECO:0000259" key="6">
    <source>
        <dbReference type="PROSITE" id="PS50111"/>
    </source>
</evidence>
<dbReference type="SMART" id="SM00283">
    <property type="entry name" value="MA"/>
    <property type="match status" value="1"/>
</dbReference>
<dbReference type="GO" id="GO:0004888">
    <property type="term" value="F:transmembrane signaling receptor activity"/>
    <property type="evidence" value="ECO:0007669"/>
    <property type="project" value="InterPro"/>
</dbReference>
<gene>
    <name evidence="8" type="ORF">ENX03_05430</name>
</gene>
<dbReference type="PROSITE" id="PS50113">
    <property type="entry name" value="PAC"/>
    <property type="match status" value="1"/>
</dbReference>
<dbReference type="PANTHER" id="PTHR32089:SF112">
    <property type="entry name" value="LYSOZYME-LIKE PROTEIN-RELATED"/>
    <property type="match status" value="1"/>
</dbReference>
<organism evidence="8">
    <name type="scientific">Leptospirillum ferriphilum</name>
    <dbReference type="NCBI Taxonomy" id="178606"/>
    <lineage>
        <taxon>Bacteria</taxon>
        <taxon>Pseudomonadati</taxon>
        <taxon>Nitrospirota</taxon>
        <taxon>Nitrospiria</taxon>
        <taxon>Nitrospirales</taxon>
        <taxon>Nitrospiraceae</taxon>
        <taxon>Leptospirillum</taxon>
    </lineage>
</organism>
<dbReference type="Pfam" id="PF00015">
    <property type="entry name" value="MCPsignal"/>
    <property type="match status" value="1"/>
</dbReference>
<evidence type="ECO:0000259" key="7">
    <source>
        <dbReference type="PROSITE" id="PS50113"/>
    </source>
</evidence>
<dbReference type="CDD" id="cd00130">
    <property type="entry name" value="PAS"/>
    <property type="match status" value="1"/>
</dbReference>
<dbReference type="GO" id="GO:0007165">
    <property type="term" value="P:signal transduction"/>
    <property type="evidence" value="ECO:0007669"/>
    <property type="project" value="UniProtKB-KW"/>
</dbReference>
<evidence type="ECO:0000256" key="1">
    <source>
        <dbReference type="ARBA" id="ARBA00023224"/>
    </source>
</evidence>
<comment type="caution">
    <text evidence="8">The sequence shown here is derived from an EMBL/GenBank/DDBJ whole genome shotgun (WGS) entry which is preliminary data.</text>
</comment>
<dbReference type="PROSITE" id="PS50111">
    <property type="entry name" value="CHEMOTAXIS_TRANSDUC_2"/>
    <property type="match status" value="1"/>
</dbReference>
<dbReference type="Gene3D" id="1.10.287.950">
    <property type="entry name" value="Methyl-accepting chemotaxis protein"/>
    <property type="match status" value="1"/>
</dbReference>
<evidence type="ECO:0000256" key="2">
    <source>
        <dbReference type="ARBA" id="ARBA00029447"/>
    </source>
</evidence>
<dbReference type="InterPro" id="IPR035965">
    <property type="entry name" value="PAS-like_dom_sf"/>
</dbReference>
<feature type="region of interest" description="Disordered" evidence="5">
    <location>
        <begin position="1"/>
        <end position="23"/>
    </location>
</feature>
<dbReference type="SMART" id="SM00086">
    <property type="entry name" value="PAC"/>
    <property type="match status" value="1"/>
</dbReference>
<dbReference type="Pfam" id="PF08448">
    <property type="entry name" value="PAS_4"/>
    <property type="match status" value="1"/>
</dbReference>
<keyword evidence="4" id="KW-0175">Coiled coil</keyword>
<evidence type="ECO:0000256" key="4">
    <source>
        <dbReference type="SAM" id="Coils"/>
    </source>
</evidence>
<reference evidence="8" key="1">
    <citation type="journal article" date="2020" name="mSystems">
        <title>Genome- and Community-Level Interaction Insights into Carbon Utilization and Element Cycling Functions of Hydrothermarchaeota in Hydrothermal Sediment.</title>
        <authorList>
            <person name="Zhou Z."/>
            <person name="Liu Y."/>
            <person name="Xu W."/>
            <person name="Pan J."/>
            <person name="Luo Z.H."/>
            <person name="Li M."/>
        </authorList>
    </citation>
    <scope>NUCLEOTIDE SEQUENCE [LARGE SCALE GENOMIC DNA]</scope>
    <source>
        <strain evidence="8">SpSt-902</strain>
    </source>
</reference>
<dbReference type="NCBIfam" id="TIGR00229">
    <property type="entry name" value="sensory_box"/>
    <property type="match status" value="1"/>
</dbReference>
<dbReference type="GO" id="GO:0006935">
    <property type="term" value="P:chemotaxis"/>
    <property type="evidence" value="ECO:0007669"/>
    <property type="project" value="InterPro"/>
</dbReference>
<dbReference type="PRINTS" id="PR00260">
    <property type="entry name" value="CHEMTRNSDUCR"/>
</dbReference>